<accession>A0A0A9CFZ9</accession>
<proteinExistence type="predicted"/>
<reference evidence="1" key="1">
    <citation type="submission" date="2014-09" db="EMBL/GenBank/DDBJ databases">
        <authorList>
            <person name="Magalhaes I.L.F."/>
            <person name="Oliveira U."/>
            <person name="Santos F.R."/>
            <person name="Vidigal T.H.D.A."/>
            <person name="Brescovit A.D."/>
            <person name="Santos A.J."/>
        </authorList>
    </citation>
    <scope>NUCLEOTIDE SEQUENCE</scope>
    <source>
        <tissue evidence="1">Shoot tissue taken approximately 20 cm above the soil surface</tissue>
    </source>
</reference>
<protein>
    <submittedName>
        <fullName evidence="1">Uncharacterized protein</fullName>
    </submittedName>
</protein>
<reference evidence="1" key="2">
    <citation type="journal article" date="2015" name="Data Brief">
        <title>Shoot transcriptome of the giant reed, Arundo donax.</title>
        <authorList>
            <person name="Barrero R.A."/>
            <person name="Guerrero F.D."/>
            <person name="Moolhuijzen P."/>
            <person name="Goolsby J.A."/>
            <person name="Tidwell J."/>
            <person name="Bellgard S.E."/>
            <person name="Bellgard M.I."/>
        </authorList>
    </citation>
    <scope>NUCLEOTIDE SEQUENCE</scope>
    <source>
        <tissue evidence="1">Shoot tissue taken approximately 20 cm above the soil surface</tissue>
    </source>
</reference>
<evidence type="ECO:0000313" key="1">
    <source>
        <dbReference type="EMBL" id="JAD70432.1"/>
    </source>
</evidence>
<name>A0A0A9CFZ9_ARUDO</name>
<dbReference type="EMBL" id="GBRH01227463">
    <property type="protein sequence ID" value="JAD70432.1"/>
    <property type="molecule type" value="Transcribed_RNA"/>
</dbReference>
<sequence length="13" mass="1542">MCNPVSRYLVNFV</sequence>
<organism evidence="1">
    <name type="scientific">Arundo donax</name>
    <name type="common">Giant reed</name>
    <name type="synonym">Donax arundinaceus</name>
    <dbReference type="NCBI Taxonomy" id="35708"/>
    <lineage>
        <taxon>Eukaryota</taxon>
        <taxon>Viridiplantae</taxon>
        <taxon>Streptophyta</taxon>
        <taxon>Embryophyta</taxon>
        <taxon>Tracheophyta</taxon>
        <taxon>Spermatophyta</taxon>
        <taxon>Magnoliopsida</taxon>
        <taxon>Liliopsida</taxon>
        <taxon>Poales</taxon>
        <taxon>Poaceae</taxon>
        <taxon>PACMAD clade</taxon>
        <taxon>Arundinoideae</taxon>
        <taxon>Arundineae</taxon>
        <taxon>Arundo</taxon>
    </lineage>
</organism>